<organism evidence="1 2">
    <name type="scientific">Eumeta variegata</name>
    <name type="common">Bagworm moth</name>
    <name type="synonym">Eumeta japonica</name>
    <dbReference type="NCBI Taxonomy" id="151549"/>
    <lineage>
        <taxon>Eukaryota</taxon>
        <taxon>Metazoa</taxon>
        <taxon>Ecdysozoa</taxon>
        <taxon>Arthropoda</taxon>
        <taxon>Hexapoda</taxon>
        <taxon>Insecta</taxon>
        <taxon>Pterygota</taxon>
        <taxon>Neoptera</taxon>
        <taxon>Endopterygota</taxon>
        <taxon>Lepidoptera</taxon>
        <taxon>Glossata</taxon>
        <taxon>Ditrysia</taxon>
        <taxon>Tineoidea</taxon>
        <taxon>Psychidae</taxon>
        <taxon>Oiketicinae</taxon>
        <taxon>Eumeta</taxon>
    </lineage>
</organism>
<dbReference type="EMBL" id="BGZK01001638">
    <property type="protein sequence ID" value="GBP83759.1"/>
    <property type="molecule type" value="Genomic_DNA"/>
</dbReference>
<proteinExistence type="predicted"/>
<dbReference type="Proteomes" id="UP000299102">
    <property type="component" value="Unassembled WGS sequence"/>
</dbReference>
<reference evidence="1 2" key="1">
    <citation type="journal article" date="2019" name="Commun. Biol.">
        <title>The bagworm genome reveals a unique fibroin gene that provides high tensile strength.</title>
        <authorList>
            <person name="Kono N."/>
            <person name="Nakamura H."/>
            <person name="Ohtoshi R."/>
            <person name="Tomita M."/>
            <person name="Numata K."/>
            <person name="Arakawa K."/>
        </authorList>
    </citation>
    <scope>NUCLEOTIDE SEQUENCE [LARGE SCALE GENOMIC DNA]</scope>
</reference>
<accession>A0A4C1ZA30</accession>
<gene>
    <name evidence="1" type="ORF">EVAR_4253_1</name>
</gene>
<dbReference type="AlphaFoldDB" id="A0A4C1ZA30"/>
<comment type="caution">
    <text evidence="1">The sequence shown here is derived from an EMBL/GenBank/DDBJ whole genome shotgun (WGS) entry which is preliminary data.</text>
</comment>
<keyword evidence="2" id="KW-1185">Reference proteome</keyword>
<protein>
    <submittedName>
        <fullName evidence="1">Uncharacterized protein</fullName>
    </submittedName>
</protein>
<sequence>MERDRSENSFEASETTKAIVVCDDLTHTLIYKLSKLIKVLRESAQVAFVACFEDHLTPLVLDVVTSWVMTTFNRHQYKLNQFLSMENNTIGRKALKAEHSPHLCVSEPTLEVAMLASKLPIHVKRLNSTRRRVERSCRSNVAELEMRRFRRRLLM</sequence>
<name>A0A4C1ZA30_EUMVA</name>
<evidence type="ECO:0000313" key="2">
    <source>
        <dbReference type="Proteomes" id="UP000299102"/>
    </source>
</evidence>
<evidence type="ECO:0000313" key="1">
    <source>
        <dbReference type="EMBL" id="GBP83759.1"/>
    </source>
</evidence>